<proteinExistence type="predicted"/>
<comment type="caution">
    <text evidence="1">The sequence shown here is derived from an EMBL/GenBank/DDBJ whole genome shotgun (WGS) entry which is preliminary data.</text>
</comment>
<dbReference type="Proteomes" id="UP001469553">
    <property type="component" value="Unassembled WGS sequence"/>
</dbReference>
<gene>
    <name evidence="1" type="ORF">AMECASPLE_026594</name>
</gene>
<dbReference type="EMBL" id="JAHRIP010087373">
    <property type="protein sequence ID" value="MEQ2315842.1"/>
    <property type="molecule type" value="Genomic_DNA"/>
</dbReference>
<evidence type="ECO:0000313" key="1">
    <source>
        <dbReference type="EMBL" id="MEQ2315842.1"/>
    </source>
</evidence>
<evidence type="ECO:0000313" key="2">
    <source>
        <dbReference type="Proteomes" id="UP001469553"/>
    </source>
</evidence>
<reference evidence="1 2" key="1">
    <citation type="submission" date="2021-06" db="EMBL/GenBank/DDBJ databases">
        <authorList>
            <person name="Palmer J.M."/>
        </authorList>
    </citation>
    <scope>NUCLEOTIDE SEQUENCE [LARGE SCALE GENOMIC DNA]</scope>
    <source>
        <strain evidence="1 2">AS_MEX2019</strain>
        <tissue evidence="1">Muscle</tissue>
    </source>
</reference>
<organism evidence="1 2">
    <name type="scientific">Ameca splendens</name>
    <dbReference type="NCBI Taxonomy" id="208324"/>
    <lineage>
        <taxon>Eukaryota</taxon>
        <taxon>Metazoa</taxon>
        <taxon>Chordata</taxon>
        <taxon>Craniata</taxon>
        <taxon>Vertebrata</taxon>
        <taxon>Euteleostomi</taxon>
        <taxon>Actinopterygii</taxon>
        <taxon>Neopterygii</taxon>
        <taxon>Teleostei</taxon>
        <taxon>Neoteleostei</taxon>
        <taxon>Acanthomorphata</taxon>
        <taxon>Ovalentaria</taxon>
        <taxon>Atherinomorphae</taxon>
        <taxon>Cyprinodontiformes</taxon>
        <taxon>Goodeidae</taxon>
        <taxon>Ameca</taxon>
    </lineage>
</organism>
<accession>A0ABV1ACP5</accession>
<sequence length="109" mass="12514">MLSNPVRHFEKCQKAWSAARVIESSSTKFKSIFNDKGTVHKPTPKRHNIMANERWREKIFNLFIMASQLESSKFSVRSKKHGCENFSGLDKSQTGISRGLGQRILVWCS</sequence>
<protein>
    <submittedName>
        <fullName evidence="1">Uncharacterized protein</fullName>
    </submittedName>
</protein>
<keyword evidence="2" id="KW-1185">Reference proteome</keyword>
<name>A0ABV1ACP5_9TELE</name>